<feature type="signal peptide" evidence="1">
    <location>
        <begin position="1"/>
        <end position="22"/>
    </location>
</feature>
<evidence type="ECO:0000256" key="1">
    <source>
        <dbReference type="SAM" id="SignalP"/>
    </source>
</evidence>
<evidence type="ECO:0000313" key="3">
    <source>
        <dbReference type="EMBL" id="MEF2155423.1"/>
    </source>
</evidence>
<comment type="caution">
    <text evidence="3">The sequence shown here is derived from an EMBL/GenBank/DDBJ whole genome shotgun (WGS) entry which is preliminary data.</text>
</comment>
<evidence type="ECO:0000313" key="4">
    <source>
        <dbReference type="Proteomes" id="UP001356170"/>
    </source>
</evidence>
<dbReference type="Gene3D" id="3.30.565.40">
    <property type="entry name" value="Fervidobacterium nodosum Rt17-B1 like"/>
    <property type="match status" value="1"/>
</dbReference>
<keyword evidence="4" id="KW-1185">Reference proteome</keyword>
<feature type="domain" description="DUF3298" evidence="2">
    <location>
        <begin position="221"/>
        <end position="270"/>
    </location>
</feature>
<dbReference type="Pfam" id="PF11738">
    <property type="entry name" value="DUF3298"/>
    <property type="match status" value="1"/>
</dbReference>
<organism evidence="3 4">
    <name type="scientific">Aquilutibacter rugosus</name>
    <dbReference type="NCBI Taxonomy" id="3115820"/>
    <lineage>
        <taxon>Bacteria</taxon>
        <taxon>Pseudomonadati</taxon>
        <taxon>Pseudomonadota</taxon>
        <taxon>Gammaproteobacteria</taxon>
        <taxon>Lysobacterales</taxon>
        <taxon>Lysobacteraceae</taxon>
        <taxon>Aquilutibacter</taxon>
    </lineage>
</organism>
<dbReference type="InterPro" id="IPR021729">
    <property type="entry name" value="DUF3298"/>
</dbReference>
<name>A0ABU7UZG4_9GAMM</name>
<gene>
    <name evidence="3" type="ORF">V3390_04145</name>
</gene>
<keyword evidence="1" id="KW-0732">Signal</keyword>
<dbReference type="RefSeq" id="WP_331703469.1">
    <property type="nucleotide sequence ID" value="NZ_JAZHBO010000001.1"/>
</dbReference>
<sequence length="283" mass="30085">MKRLLLAICVTAAVSACGGPGAAPSATAAKESTAAATPAATSAADRFAVQAAKADLKLPACAAAAELSGKDSCPQIEIRLLKTSDPWINSVLDQRIAAIVGSVASPEQDAATVSAPLQASVDAIVAASTADSKDRPGMAYAVKLEPKYLGAHKQLQQFEIATYTFTGGAHGMSTVEPIVLDPVQKRRVELADVTLPNAEARLLKLLDAPYGAMIKRLNPTNDQQLAQYRKDFPLFVSKKYRFAEDGMHFHYDPYDVSYYAAGAQNFVIPYAQLSGVIKPEYLP</sequence>
<dbReference type="Proteomes" id="UP001356170">
    <property type="component" value="Unassembled WGS sequence"/>
</dbReference>
<dbReference type="PROSITE" id="PS51257">
    <property type="entry name" value="PROKAR_LIPOPROTEIN"/>
    <property type="match status" value="1"/>
</dbReference>
<dbReference type="Gene3D" id="3.90.640.20">
    <property type="entry name" value="Heat-shock cognate protein, ATPase"/>
    <property type="match status" value="1"/>
</dbReference>
<dbReference type="EMBL" id="JAZHBO010000001">
    <property type="protein sequence ID" value="MEF2155423.1"/>
    <property type="molecule type" value="Genomic_DNA"/>
</dbReference>
<accession>A0ABU7UZG4</accession>
<protein>
    <submittedName>
        <fullName evidence="3">RsiV family protein</fullName>
    </submittedName>
</protein>
<dbReference type="InterPro" id="IPR037126">
    <property type="entry name" value="PdaC/RsiV-like_sf"/>
</dbReference>
<feature type="chain" id="PRO_5046237561" evidence="1">
    <location>
        <begin position="23"/>
        <end position="283"/>
    </location>
</feature>
<reference evidence="3 4" key="1">
    <citation type="submission" date="2024-01" db="EMBL/GenBank/DDBJ databases">
        <title>Novel species of the genus Luteimonas isolated from rivers.</title>
        <authorList>
            <person name="Lu H."/>
        </authorList>
    </citation>
    <scope>NUCLEOTIDE SEQUENCE [LARGE SCALE GENOMIC DNA]</scope>
    <source>
        <strain evidence="3 4">FXH3W</strain>
    </source>
</reference>
<proteinExistence type="predicted"/>
<evidence type="ECO:0000259" key="2">
    <source>
        <dbReference type="Pfam" id="PF11738"/>
    </source>
</evidence>